<gene>
    <name evidence="2" type="ORF">RUM43_001879</name>
</gene>
<reference evidence="2 3" key="1">
    <citation type="submission" date="2023-10" db="EMBL/GenBank/DDBJ databases">
        <title>Genomes of two closely related lineages of the louse Polyplax serrata with different host specificities.</title>
        <authorList>
            <person name="Martinu J."/>
            <person name="Tarabai H."/>
            <person name="Stefka J."/>
            <person name="Hypsa V."/>
        </authorList>
    </citation>
    <scope>NUCLEOTIDE SEQUENCE [LARGE SCALE GENOMIC DNA]</scope>
    <source>
        <strain evidence="2">HR10_N</strain>
    </source>
</reference>
<evidence type="ECO:0000313" key="3">
    <source>
        <dbReference type="Proteomes" id="UP001372834"/>
    </source>
</evidence>
<feature type="region of interest" description="Disordered" evidence="1">
    <location>
        <begin position="1"/>
        <end position="78"/>
    </location>
</feature>
<name>A0AAN8SFG7_POLSC</name>
<comment type="caution">
    <text evidence="2">The sequence shown here is derived from an EMBL/GenBank/DDBJ whole genome shotgun (WGS) entry which is preliminary data.</text>
</comment>
<evidence type="ECO:0000313" key="2">
    <source>
        <dbReference type="EMBL" id="KAK6645599.1"/>
    </source>
</evidence>
<feature type="compositionally biased region" description="Pro residues" evidence="1">
    <location>
        <begin position="12"/>
        <end position="28"/>
    </location>
</feature>
<dbReference type="Proteomes" id="UP001372834">
    <property type="component" value="Unassembled WGS sequence"/>
</dbReference>
<sequence>MLRVWNRTKQAVPPPPTSYPPLSGAPPHPNRKRKGKNAKTFKCEEKTEEPTGTAAVAAADGDRNGGGGSSSSGRPDEFYQDSIRIISWMF</sequence>
<organism evidence="2 3">
    <name type="scientific">Polyplax serrata</name>
    <name type="common">Common mouse louse</name>
    <dbReference type="NCBI Taxonomy" id="468196"/>
    <lineage>
        <taxon>Eukaryota</taxon>
        <taxon>Metazoa</taxon>
        <taxon>Ecdysozoa</taxon>
        <taxon>Arthropoda</taxon>
        <taxon>Hexapoda</taxon>
        <taxon>Insecta</taxon>
        <taxon>Pterygota</taxon>
        <taxon>Neoptera</taxon>
        <taxon>Paraneoptera</taxon>
        <taxon>Psocodea</taxon>
        <taxon>Troctomorpha</taxon>
        <taxon>Phthiraptera</taxon>
        <taxon>Anoplura</taxon>
        <taxon>Polyplacidae</taxon>
        <taxon>Polyplax</taxon>
    </lineage>
</organism>
<dbReference type="AlphaFoldDB" id="A0AAN8SFG7"/>
<evidence type="ECO:0000256" key="1">
    <source>
        <dbReference type="SAM" id="MobiDB-lite"/>
    </source>
</evidence>
<dbReference type="EMBL" id="JAWJWE010000001">
    <property type="protein sequence ID" value="KAK6645599.1"/>
    <property type="molecule type" value="Genomic_DNA"/>
</dbReference>
<proteinExistence type="predicted"/>
<accession>A0AAN8SFG7</accession>
<protein>
    <submittedName>
        <fullName evidence="2">Uncharacterized protein</fullName>
    </submittedName>
</protein>
<feature type="compositionally biased region" description="Basic residues" evidence="1">
    <location>
        <begin position="29"/>
        <end position="39"/>
    </location>
</feature>